<comment type="caution">
    <text evidence="1">The sequence shown here is derived from an EMBL/GenBank/DDBJ whole genome shotgun (WGS) entry which is preliminary data.</text>
</comment>
<protein>
    <submittedName>
        <fullName evidence="1">Uncharacterized protein</fullName>
    </submittedName>
</protein>
<reference evidence="1" key="1">
    <citation type="journal article" date="2019" name="Sci. Rep.">
        <title>Draft genome of Tanacetum cinerariifolium, the natural source of mosquito coil.</title>
        <authorList>
            <person name="Yamashiro T."/>
            <person name="Shiraishi A."/>
            <person name="Satake H."/>
            <person name="Nakayama K."/>
        </authorList>
    </citation>
    <scope>NUCLEOTIDE SEQUENCE</scope>
</reference>
<proteinExistence type="predicted"/>
<organism evidence="1">
    <name type="scientific">Tanacetum cinerariifolium</name>
    <name type="common">Dalmatian daisy</name>
    <name type="synonym">Chrysanthemum cinerariifolium</name>
    <dbReference type="NCBI Taxonomy" id="118510"/>
    <lineage>
        <taxon>Eukaryota</taxon>
        <taxon>Viridiplantae</taxon>
        <taxon>Streptophyta</taxon>
        <taxon>Embryophyta</taxon>
        <taxon>Tracheophyta</taxon>
        <taxon>Spermatophyta</taxon>
        <taxon>Magnoliopsida</taxon>
        <taxon>eudicotyledons</taxon>
        <taxon>Gunneridae</taxon>
        <taxon>Pentapetalae</taxon>
        <taxon>asterids</taxon>
        <taxon>campanulids</taxon>
        <taxon>Asterales</taxon>
        <taxon>Asteraceae</taxon>
        <taxon>Asteroideae</taxon>
        <taxon>Anthemideae</taxon>
        <taxon>Anthemidinae</taxon>
        <taxon>Tanacetum</taxon>
    </lineage>
</organism>
<sequence length="53" mass="5792">MLCNANWPSCPRSFRCRSSKICWCKGPHAWNLAAQIVVLADMNPGSLIKTSAG</sequence>
<feature type="non-terminal residue" evidence="1">
    <location>
        <position position="53"/>
    </location>
</feature>
<name>A0A699XK85_TANCI</name>
<evidence type="ECO:0000313" key="1">
    <source>
        <dbReference type="EMBL" id="GFD60209.1"/>
    </source>
</evidence>
<dbReference type="AlphaFoldDB" id="A0A699XK85"/>
<dbReference type="EMBL" id="BKCJ011874923">
    <property type="protein sequence ID" value="GFD60209.1"/>
    <property type="molecule type" value="Genomic_DNA"/>
</dbReference>
<gene>
    <name evidence="1" type="ORF">Tci_932178</name>
</gene>
<accession>A0A699XK85</accession>